<gene>
    <name evidence="3" type="ORF">ASPZODRAFT_135716</name>
</gene>
<feature type="domain" description="DUF2423" evidence="2">
    <location>
        <begin position="1"/>
        <end position="44"/>
    </location>
</feature>
<dbReference type="GeneID" id="34610341"/>
<feature type="compositionally biased region" description="Basic residues" evidence="1">
    <location>
        <begin position="82"/>
        <end position="94"/>
    </location>
</feature>
<dbReference type="InterPro" id="IPR019434">
    <property type="entry name" value="DUF2423"/>
</dbReference>
<dbReference type="OrthoDB" id="4087970at2759"/>
<feature type="region of interest" description="Disordered" evidence="1">
    <location>
        <begin position="38"/>
        <end position="113"/>
    </location>
</feature>
<feature type="compositionally biased region" description="Polar residues" evidence="1">
    <location>
        <begin position="70"/>
        <end position="81"/>
    </location>
</feature>
<dbReference type="Pfam" id="PF10338">
    <property type="entry name" value="YBL028C_N"/>
    <property type="match status" value="1"/>
</dbReference>
<dbReference type="VEuPathDB" id="FungiDB:ASPZODRAFT_135716"/>
<accession>A0A1L9S958</accession>
<evidence type="ECO:0000259" key="2">
    <source>
        <dbReference type="Pfam" id="PF10338"/>
    </source>
</evidence>
<evidence type="ECO:0000313" key="4">
    <source>
        <dbReference type="Proteomes" id="UP000184188"/>
    </source>
</evidence>
<dbReference type="AlphaFoldDB" id="A0A1L9S958"/>
<sequence>MAKSTRSSITKRNRAKLRSTVFGPVSDARTARLSAKLEEIAAQPRPEVDQKKSPIESAATETENMDIDTKTSGKLTNANSQKSRRVQKRNKKARNSIVFQQHPSKAKRISKKK</sequence>
<protein>
    <recommendedName>
        <fullName evidence="2">DUF2423 domain-containing protein</fullName>
    </recommendedName>
</protein>
<name>A0A1L9S958_9EURO</name>
<reference evidence="4" key="1">
    <citation type="journal article" date="2017" name="Genome Biol.">
        <title>Comparative genomics reveals high biological diversity and specific adaptations in the industrially and medically important fungal genus Aspergillus.</title>
        <authorList>
            <person name="de Vries R.P."/>
            <person name="Riley R."/>
            <person name="Wiebenga A."/>
            <person name="Aguilar-Osorio G."/>
            <person name="Amillis S."/>
            <person name="Uchima C.A."/>
            <person name="Anderluh G."/>
            <person name="Asadollahi M."/>
            <person name="Askin M."/>
            <person name="Barry K."/>
            <person name="Battaglia E."/>
            <person name="Bayram O."/>
            <person name="Benocci T."/>
            <person name="Braus-Stromeyer S.A."/>
            <person name="Caldana C."/>
            <person name="Canovas D."/>
            <person name="Cerqueira G.C."/>
            <person name="Chen F."/>
            <person name="Chen W."/>
            <person name="Choi C."/>
            <person name="Clum A."/>
            <person name="Dos Santos R.A."/>
            <person name="Damasio A.R."/>
            <person name="Diallinas G."/>
            <person name="Emri T."/>
            <person name="Fekete E."/>
            <person name="Flipphi M."/>
            <person name="Freyberg S."/>
            <person name="Gallo A."/>
            <person name="Gournas C."/>
            <person name="Habgood R."/>
            <person name="Hainaut M."/>
            <person name="Harispe M.L."/>
            <person name="Henrissat B."/>
            <person name="Hilden K.S."/>
            <person name="Hope R."/>
            <person name="Hossain A."/>
            <person name="Karabika E."/>
            <person name="Karaffa L."/>
            <person name="Karanyi Z."/>
            <person name="Krasevec N."/>
            <person name="Kuo A."/>
            <person name="Kusch H."/>
            <person name="LaButti K."/>
            <person name="Lagendijk E.L."/>
            <person name="Lapidus A."/>
            <person name="Levasseur A."/>
            <person name="Lindquist E."/>
            <person name="Lipzen A."/>
            <person name="Logrieco A.F."/>
            <person name="MacCabe A."/>
            <person name="Maekelae M.R."/>
            <person name="Malavazi I."/>
            <person name="Melin P."/>
            <person name="Meyer V."/>
            <person name="Mielnichuk N."/>
            <person name="Miskei M."/>
            <person name="Molnar A.P."/>
            <person name="Mule G."/>
            <person name="Ngan C.Y."/>
            <person name="Orejas M."/>
            <person name="Orosz E."/>
            <person name="Ouedraogo J.P."/>
            <person name="Overkamp K.M."/>
            <person name="Park H.-S."/>
            <person name="Perrone G."/>
            <person name="Piumi F."/>
            <person name="Punt P.J."/>
            <person name="Ram A.F."/>
            <person name="Ramon A."/>
            <person name="Rauscher S."/>
            <person name="Record E."/>
            <person name="Riano-Pachon D.M."/>
            <person name="Robert V."/>
            <person name="Roehrig J."/>
            <person name="Ruller R."/>
            <person name="Salamov A."/>
            <person name="Salih N.S."/>
            <person name="Samson R.A."/>
            <person name="Sandor E."/>
            <person name="Sanguinetti M."/>
            <person name="Schuetze T."/>
            <person name="Sepcic K."/>
            <person name="Shelest E."/>
            <person name="Sherlock G."/>
            <person name="Sophianopoulou V."/>
            <person name="Squina F.M."/>
            <person name="Sun H."/>
            <person name="Susca A."/>
            <person name="Todd R.B."/>
            <person name="Tsang A."/>
            <person name="Unkles S.E."/>
            <person name="van de Wiele N."/>
            <person name="van Rossen-Uffink D."/>
            <person name="Oliveira J.V."/>
            <person name="Vesth T.C."/>
            <person name="Visser J."/>
            <person name="Yu J.-H."/>
            <person name="Zhou M."/>
            <person name="Andersen M.R."/>
            <person name="Archer D.B."/>
            <person name="Baker S.E."/>
            <person name="Benoit I."/>
            <person name="Brakhage A.A."/>
            <person name="Braus G.H."/>
            <person name="Fischer R."/>
            <person name="Frisvad J.C."/>
            <person name="Goldman G.H."/>
            <person name="Houbraken J."/>
            <person name="Oakley B."/>
            <person name="Pocsi I."/>
            <person name="Scazzocchio C."/>
            <person name="Seiboth B."/>
            <person name="vanKuyk P.A."/>
            <person name="Wortman J."/>
            <person name="Dyer P.S."/>
            <person name="Grigoriev I.V."/>
        </authorList>
    </citation>
    <scope>NUCLEOTIDE SEQUENCE [LARGE SCALE GENOMIC DNA]</scope>
    <source>
        <strain evidence="4">CBS 506.65</strain>
    </source>
</reference>
<keyword evidence="4" id="KW-1185">Reference proteome</keyword>
<dbReference type="PANTHER" id="PTHR28219">
    <property type="entry name" value="UPF0642 PROTEIN YBL028C"/>
    <property type="match status" value="1"/>
</dbReference>
<dbReference type="RefSeq" id="XP_022578222.1">
    <property type="nucleotide sequence ID" value="XM_022723876.1"/>
</dbReference>
<feature type="compositionally biased region" description="Basic residues" evidence="1">
    <location>
        <begin position="104"/>
        <end position="113"/>
    </location>
</feature>
<evidence type="ECO:0000313" key="3">
    <source>
        <dbReference type="EMBL" id="OJJ43712.1"/>
    </source>
</evidence>
<dbReference type="Proteomes" id="UP000184188">
    <property type="component" value="Unassembled WGS sequence"/>
</dbReference>
<proteinExistence type="predicted"/>
<organism evidence="3 4">
    <name type="scientific">Penicilliopsis zonata CBS 506.65</name>
    <dbReference type="NCBI Taxonomy" id="1073090"/>
    <lineage>
        <taxon>Eukaryota</taxon>
        <taxon>Fungi</taxon>
        <taxon>Dikarya</taxon>
        <taxon>Ascomycota</taxon>
        <taxon>Pezizomycotina</taxon>
        <taxon>Eurotiomycetes</taxon>
        <taxon>Eurotiomycetidae</taxon>
        <taxon>Eurotiales</taxon>
        <taxon>Aspergillaceae</taxon>
        <taxon>Penicilliopsis</taxon>
    </lineage>
</organism>
<evidence type="ECO:0000256" key="1">
    <source>
        <dbReference type="SAM" id="MobiDB-lite"/>
    </source>
</evidence>
<dbReference type="GO" id="GO:0030687">
    <property type="term" value="C:preribosome, large subunit precursor"/>
    <property type="evidence" value="ECO:0007669"/>
    <property type="project" value="TreeGrafter"/>
</dbReference>
<dbReference type="PANTHER" id="PTHR28219:SF1">
    <property type="entry name" value="UPF0642 PROTEIN YBL028C"/>
    <property type="match status" value="1"/>
</dbReference>
<dbReference type="EMBL" id="KV878350">
    <property type="protein sequence ID" value="OJJ43712.1"/>
    <property type="molecule type" value="Genomic_DNA"/>
</dbReference>